<protein>
    <submittedName>
        <fullName evidence="3">Uncharacterized protein</fullName>
    </submittedName>
</protein>
<comment type="caution">
    <text evidence="3">The sequence shown here is derived from an EMBL/GenBank/DDBJ whole genome shotgun (WGS) entry which is preliminary data.</text>
</comment>
<evidence type="ECO:0000313" key="4">
    <source>
        <dbReference type="Proteomes" id="UP000886800"/>
    </source>
</evidence>
<keyword evidence="2" id="KW-1133">Transmembrane helix</keyword>
<feature type="transmembrane region" description="Helical" evidence="2">
    <location>
        <begin position="20"/>
        <end position="40"/>
    </location>
</feature>
<evidence type="ECO:0000313" key="3">
    <source>
        <dbReference type="EMBL" id="HIX64750.1"/>
    </source>
</evidence>
<proteinExistence type="predicted"/>
<keyword evidence="2" id="KW-0812">Transmembrane</keyword>
<dbReference type="SUPFAM" id="SSF69322">
    <property type="entry name" value="Tricorn protease domain 2"/>
    <property type="match status" value="1"/>
</dbReference>
<gene>
    <name evidence="3" type="ORF">H9736_00725</name>
</gene>
<dbReference type="Proteomes" id="UP000886800">
    <property type="component" value="Unassembled WGS sequence"/>
</dbReference>
<dbReference type="EMBL" id="DXES01000014">
    <property type="protein sequence ID" value="HIX64750.1"/>
    <property type="molecule type" value="Genomic_DNA"/>
</dbReference>
<feature type="compositionally biased region" description="Acidic residues" evidence="1">
    <location>
        <begin position="447"/>
        <end position="459"/>
    </location>
</feature>
<keyword evidence="2" id="KW-0472">Membrane</keyword>
<evidence type="ECO:0000256" key="2">
    <source>
        <dbReference type="SAM" id="Phobius"/>
    </source>
</evidence>
<dbReference type="InterPro" id="IPR043765">
    <property type="entry name" value="DUF5711"/>
</dbReference>
<accession>A0A9D2B654</accession>
<feature type="compositionally biased region" description="Low complexity" evidence="1">
    <location>
        <begin position="401"/>
        <end position="446"/>
    </location>
</feature>
<organism evidence="3 4">
    <name type="scientific">Candidatus Anaerotruncus excrementipullorum</name>
    <dbReference type="NCBI Taxonomy" id="2838465"/>
    <lineage>
        <taxon>Bacteria</taxon>
        <taxon>Bacillati</taxon>
        <taxon>Bacillota</taxon>
        <taxon>Clostridia</taxon>
        <taxon>Eubacteriales</taxon>
        <taxon>Oscillospiraceae</taxon>
        <taxon>Anaerotruncus</taxon>
    </lineage>
</organism>
<reference evidence="3" key="1">
    <citation type="journal article" date="2021" name="PeerJ">
        <title>Extensive microbial diversity within the chicken gut microbiome revealed by metagenomics and culture.</title>
        <authorList>
            <person name="Gilroy R."/>
            <person name="Ravi A."/>
            <person name="Getino M."/>
            <person name="Pursley I."/>
            <person name="Horton D.L."/>
            <person name="Alikhan N.F."/>
            <person name="Baker D."/>
            <person name="Gharbi K."/>
            <person name="Hall N."/>
            <person name="Watson M."/>
            <person name="Adriaenssens E.M."/>
            <person name="Foster-Nyarko E."/>
            <person name="Jarju S."/>
            <person name="Secka A."/>
            <person name="Antonio M."/>
            <person name="Oren A."/>
            <person name="Chaudhuri R.R."/>
            <person name="La Ragione R."/>
            <person name="Hildebrand F."/>
            <person name="Pallen M.J."/>
        </authorList>
    </citation>
    <scope>NUCLEOTIDE SEQUENCE</scope>
    <source>
        <strain evidence="3">CHK188-5543</strain>
    </source>
</reference>
<dbReference type="Pfam" id="PF18975">
    <property type="entry name" value="DUF5711"/>
    <property type="match status" value="1"/>
</dbReference>
<evidence type="ECO:0000256" key="1">
    <source>
        <dbReference type="SAM" id="MobiDB-lite"/>
    </source>
</evidence>
<dbReference type="AlphaFoldDB" id="A0A9D2B654"/>
<sequence length="472" mass="50671">MAQLTDLEKVRKRRARRRAVKGFLTLAVFALVVFGCAVLVRQAGDVNLRTAYSDIKESLSTGEGYPVLLPGGSILGMDATGDTLVVLSDTNLYTYNGTGRQMMDEQHGLVNPALRTSGDRILLYDRGNNRLNLYTKSALIGSGESAKPLYTADLADNGNYVVVTEGEDTLAKAVVYNDSSERVMESGKELFTWNSAERPIISVSLADGSNELLVGHVAVSGGEYQCQLQQFLLSYDGGDIARTELNGELVLWVEQRRGGSAWAVTDQRAVLLNDDLQEQASFRFDGLPLAQFTGSADGHLVLVLGSYDQDKQVTVCALSPQLELLAQVEVPFQVRAVQADGQRFYLCGPDSIRLYQYDGTEELEIPLPQAQDIQLAGGYLYYMTNQELGQVDLGNLAAYRPQESSSQPEGESASGQAASQPEEASEPEVVSGPEESSEPEAASGPEETGEPEGAGEPEETGAASEGGSSGQG</sequence>
<feature type="region of interest" description="Disordered" evidence="1">
    <location>
        <begin position="401"/>
        <end position="472"/>
    </location>
</feature>
<name>A0A9D2B654_9FIRM</name>
<reference evidence="3" key="2">
    <citation type="submission" date="2021-04" db="EMBL/GenBank/DDBJ databases">
        <authorList>
            <person name="Gilroy R."/>
        </authorList>
    </citation>
    <scope>NUCLEOTIDE SEQUENCE</scope>
    <source>
        <strain evidence="3">CHK188-5543</strain>
    </source>
</reference>